<dbReference type="EMBL" id="QRBI01000105">
    <property type="protein sequence ID" value="RMC13947.1"/>
    <property type="molecule type" value="Genomic_DNA"/>
</dbReference>
<dbReference type="InterPro" id="IPR036444">
    <property type="entry name" value="PLipase_A2_dom_sf"/>
</dbReference>
<organism evidence="25 26">
    <name type="scientific">Hirundo rustica rustica</name>
    <dbReference type="NCBI Taxonomy" id="333673"/>
    <lineage>
        <taxon>Eukaryota</taxon>
        <taxon>Metazoa</taxon>
        <taxon>Chordata</taxon>
        <taxon>Craniata</taxon>
        <taxon>Vertebrata</taxon>
        <taxon>Euteleostomi</taxon>
        <taxon>Archelosauria</taxon>
        <taxon>Archosauria</taxon>
        <taxon>Dinosauria</taxon>
        <taxon>Saurischia</taxon>
        <taxon>Theropoda</taxon>
        <taxon>Coelurosauria</taxon>
        <taxon>Aves</taxon>
        <taxon>Neognathae</taxon>
        <taxon>Neoaves</taxon>
        <taxon>Telluraves</taxon>
        <taxon>Australaves</taxon>
        <taxon>Passeriformes</taxon>
        <taxon>Sylvioidea</taxon>
        <taxon>Hirundinidae</taxon>
        <taxon>Hirundo</taxon>
    </lineage>
</organism>
<name>A0A3M0L3K1_HIRRU</name>
<evidence type="ECO:0000256" key="1">
    <source>
        <dbReference type="ARBA" id="ARBA00001913"/>
    </source>
</evidence>
<feature type="domain" description="Caspase family p20" evidence="24">
    <location>
        <begin position="191"/>
        <end position="288"/>
    </location>
</feature>
<sequence>MAPARLSLLPPLLLLGVAACAWRPARGQEAPQTPDWRMTLKTIRNGVHKIDTYLNAALDLLGGEDGLCQYKCSDGSKPVPRYGYKPSPPNGCGSPLFGVQFDIGIPSMTRCCNHHDRCYDTCGNKKNDCDEQFQTCLSKICRDVQKTLGISESVQACESTVQLLFDAVIHLGCKPYLDSQRAAYGNENITEVDALNISLTDLGFEVRLFDDLKAEDVLQKIHEASVDDHSNADCFLCVFLSHGEDDHIYAYDGKIKIQTITDMFRGDKCQSLVGKPKIFIIQACRGDKHDDPVIAHDATDSSSESPVNETEVDAAGVYTLPAGADFIMCYSVAQGYYSHRETVNGSWYIQDLCETLRKHGSSLEFTELLTVVNRKVSYRRVDMCKDINAIGKKQIPCFASMLTKKLYFHPKSK</sequence>
<dbReference type="Pfam" id="PF06951">
    <property type="entry name" value="PLA2G12"/>
    <property type="match status" value="1"/>
</dbReference>
<feature type="signal peptide" evidence="22">
    <location>
        <begin position="1"/>
        <end position="27"/>
    </location>
</feature>
<dbReference type="PROSITE" id="PS01122">
    <property type="entry name" value="CASPASE_CYS"/>
    <property type="match status" value="1"/>
</dbReference>
<keyword evidence="11 22" id="KW-0732">Signal</keyword>
<dbReference type="Gene3D" id="1.20.90.10">
    <property type="entry name" value="Phospholipase A2 domain"/>
    <property type="match status" value="1"/>
</dbReference>
<keyword evidence="13" id="KW-0788">Thiol protease</keyword>
<evidence type="ECO:0000256" key="6">
    <source>
        <dbReference type="ARBA" id="ARBA00022490"/>
    </source>
</evidence>
<dbReference type="FunFam" id="1.20.90.10:FF:000004">
    <property type="entry name" value="Group XIIA secretory phospholipase A2"/>
    <property type="match status" value="1"/>
</dbReference>
<keyword evidence="9" id="KW-0053">Apoptosis</keyword>
<comment type="function">
    <text evidence="18">PA2 catalyzes the calcium-dependent hydrolysis of the 2-acyl groups in 3-sn-phosphoglycerides. Does not exhibit detectable activity toward sn-2-arachidonoyl- or linoleoyl-phosphatidylcholine or -phosphatidylethanolamine.</text>
</comment>
<dbReference type="PROSITE" id="PS51257">
    <property type="entry name" value="PROKAR_LIPOPROTEIN"/>
    <property type="match status" value="1"/>
</dbReference>
<evidence type="ECO:0000256" key="9">
    <source>
        <dbReference type="ARBA" id="ARBA00022703"/>
    </source>
</evidence>
<dbReference type="GO" id="GO:0006508">
    <property type="term" value="P:proteolysis"/>
    <property type="evidence" value="ECO:0007669"/>
    <property type="project" value="UniProtKB-KW"/>
</dbReference>
<evidence type="ECO:0000256" key="17">
    <source>
        <dbReference type="ARBA" id="ARBA00023145"/>
    </source>
</evidence>
<keyword evidence="17" id="KW-0865">Zymogen</keyword>
<dbReference type="GO" id="GO:0050482">
    <property type="term" value="P:arachidonate secretion"/>
    <property type="evidence" value="ECO:0007669"/>
    <property type="project" value="InterPro"/>
</dbReference>
<evidence type="ECO:0000256" key="11">
    <source>
        <dbReference type="ARBA" id="ARBA00022729"/>
    </source>
</evidence>
<evidence type="ECO:0000256" key="4">
    <source>
        <dbReference type="ARBA" id="ARBA00007056"/>
    </source>
</evidence>
<keyword evidence="15" id="KW-0442">Lipid degradation</keyword>
<dbReference type="CDD" id="cd00032">
    <property type="entry name" value="CASc"/>
    <property type="match status" value="1"/>
</dbReference>
<dbReference type="PROSITE" id="PS01121">
    <property type="entry name" value="CASPASE_HIS"/>
    <property type="match status" value="1"/>
</dbReference>
<keyword evidence="12" id="KW-0378">Hydrolase</keyword>
<feature type="domain" description="Caspase family p10" evidence="23">
    <location>
        <begin position="316"/>
        <end position="410"/>
    </location>
</feature>
<keyword evidence="26" id="KW-1185">Reference proteome</keyword>
<dbReference type="STRING" id="333673.A0A3M0L3K1"/>
<dbReference type="OrthoDB" id="6116485at2759"/>
<evidence type="ECO:0000256" key="12">
    <source>
        <dbReference type="ARBA" id="ARBA00022801"/>
    </source>
</evidence>
<evidence type="ECO:0000256" key="7">
    <source>
        <dbReference type="ARBA" id="ARBA00022525"/>
    </source>
</evidence>
<comment type="similarity">
    <text evidence="4">Belongs to the phospholipase A2 family.</text>
</comment>
<dbReference type="InterPro" id="IPR016129">
    <property type="entry name" value="Caspase_his_AS"/>
</dbReference>
<evidence type="ECO:0000313" key="25">
    <source>
        <dbReference type="EMBL" id="RMC13947.1"/>
    </source>
</evidence>
<proteinExistence type="inferred from homology"/>
<evidence type="ECO:0000256" key="16">
    <source>
        <dbReference type="ARBA" id="ARBA00023098"/>
    </source>
</evidence>
<evidence type="ECO:0000256" key="22">
    <source>
        <dbReference type="SAM" id="SignalP"/>
    </source>
</evidence>
<evidence type="ECO:0000256" key="19">
    <source>
        <dbReference type="ARBA" id="ARBA00070731"/>
    </source>
</evidence>
<keyword evidence="8" id="KW-0645">Protease</keyword>
<evidence type="ECO:0000256" key="20">
    <source>
        <dbReference type="ARBA" id="ARBA00080187"/>
    </source>
</evidence>
<dbReference type="GO" id="GO:0004197">
    <property type="term" value="F:cysteine-type endopeptidase activity"/>
    <property type="evidence" value="ECO:0007669"/>
    <property type="project" value="InterPro"/>
</dbReference>
<dbReference type="PROSITE" id="PS00118">
    <property type="entry name" value="PA2_HIS"/>
    <property type="match status" value="1"/>
</dbReference>
<evidence type="ECO:0000256" key="14">
    <source>
        <dbReference type="ARBA" id="ARBA00022837"/>
    </source>
</evidence>
<dbReference type="Gene3D" id="3.40.50.1460">
    <property type="match status" value="1"/>
</dbReference>
<dbReference type="InterPro" id="IPR011600">
    <property type="entry name" value="Pept_C14_caspase"/>
</dbReference>
<dbReference type="SUPFAM" id="SSF48619">
    <property type="entry name" value="Phospholipase A2, PLA2"/>
    <property type="match status" value="1"/>
</dbReference>
<dbReference type="InterPro" id="IPR010711">
    <property type="entry name" value="PLA2G12"/>
</dbReference>
<dbReference type="InterPro" id="IPR002138">
    <property type="entry name" value="Pept_C14_p10"/>
</dbReference>
<evidence type="ECO:0000256" key="15">
    <source>
        <dbReference type="ARBA" id="ARBA00022963"/>
    </source>
</evidence>
<dbReference type="GO" id="GO:0006915">
    <property type="term" value="P:apoptotic process"/>
    <property type="evidence" value="ECO:0007669"/>
    <property type="project" value="UniProtKB-KW"/>
</dbReference>
<comment type="cofactor">
    <cofactor evidence="1">
        <name>Ca(2+)</name>
        <dbReference type="ChEBI" id="CHEBI:29108"/>
    </cofactor>
</comment>
<dbReference type="GO" id="GO:0016042">
    <property type="term" value="P:lipid catabolic process"/>
    <property type="evidence" value="ECO:0007669"/>
    <property type="project" value="UniProtKB-KW"/>
</dbReference>
<dbReference type="GO" id="GO:0005576">
    <property type="term" value="C:extracellular region"/>
    <property type="evidence" value="ECO:0007669"/>
    <property type="project" value="UniProtKB-SubCell"/>
</dbReference>
<dbReference type="Pfam" id="PF00656">
    <property type="entry name" value="Peptidase_C14"/>
    <property type="match status" value="1"/>
</dbReference>
<dbReference type="InterPro" id="IPR015917">
    <property type="entry name" value="Pept_C14A"/>
</dbReference>
<evidence type="ECO:0000256" key="8">
    <source>
        <dbReference type="ARBA" id="ARBA00022670"/>
    </source>
</evidence>
<feature type="chain" id="PRO_5017983701" description="Group XIIA secretory phospholipase A2" evidence="22">
    <location>
        <begin position="28"/>
        <end position="413"/>
    </location>
</feature>
<protein>
    <recommendedName>
        <fullName evidence="19">Group XIIA secretory phospholipase A2</fullName>
    </recommendedName>
    <alternativeName>
        <fullName evidence="20">Phosphatidylcholine 2-acylhydrolase 12A</fullName>
    </alternativeName>
</protein>
<keyword evidence="7" id="KW-0964">Secreted</keyword>
<dbReference type="PROSITE" id="PS50207">
    <property type="entry name" value="CASPASE_P10"/>
    <property type="match status" value="1"/>
</dbReference>
<dbReference type="InterPro" id="IPR001309">
    <property type="entry name" value="Pept_C14_p20"/>
</dbReference>
<keyword evidence="16" id="KW-0443">Lipid metabolism</keyword>
<gene>
    <name evidence="25" type="ORF">DUI87_09031</name>
</gene>
<evidence type="ECO:0000256" key="2">
    <source>
        <dbReference type="ARBA" id="ARBA00004496"/>
    </source>
</evidence>
<evidence type="ECO:0000256" key="18">
    <source>
        <dbReference type="ARBA" id="ARBA00055247"/>
    </source>
</evidence>
<dbReference type="GO" id="GO:0005509">
    <property type="term" value="F:calcium ion binding"/>
    <property type="evidence" value="ECO:0007669"/>
    <property type="project" value="InterPro"/>
</dbReference>
<comment type="caution">
    <text evidence="25">The sequence shown here is derived from an EMBL/GenBank/DDBJ whole genome shotgun (WGS) entry which is preliminary data.</text>
</comment>
<evidence type="ECO:0000256" key="21">
    <source>
        <dbReference type="RuleBase" id="RU003971"/>
    </source>
</evidence>
<evidence type="ECO:0000256" key="5">
    <source>
        <dbReference type="ARBA" id="ARBA00010134"/>
    </source>
</evidence>
<evidence type="ECO:0000259" key="23">
    <source>
        <dbReference type="PROSITE" id="PS50207"/>
    </source>
</evidence>
<evidence type="ECO:0000256" key="3">
    <source>
        <dbReference type="ARBA" id="ARBA00004613"/>
    </source>
</evidence>
<comment type="subcellular location">
    <subcellularLocation>
        <location evidence="2">Cytoplasm</location>
    </subcellularLocation>
    <subcellularLocation>
        <location evidence="3">Secreted</location>
    </subcellularLocation>
</comment>
<dbReference type="Proteomes" id="UP000269221">
    <property type="component" value="Unassembled WGS sequence"/>
</dbReference>
<dbReference type="GO" id="GO:0006644">
    <property type="term" value="P:phospholipid metabolic process"/>
    <property type="evidence" value="ECO:0007669"/>
    <property type="project" value="InterPro"/>
</dbReference>
<dbReference type="FunFam" id="3.40.50.1460:FF:000001">
    <property type="entry name" value="Caspase-3 preproprotein"/>
    <property type="match status" value="1"/>
</dbReference>
<keyword evidence="6" id="KW-0963">Cytoplasm</keyword>
<evidence type="ECO:0000259" key="24">
    <source>
        <dbReference type="PROSITE" id="PS50208"/>
    </source>
</evidence>
<dbReference type="PANTHER" id="PTHR12824">
    <property type="entry name" value="GROUP XII SECRETORY PHOSPHOLIPASE A2 FAMILY MEMBER"/>
    <property type="match status" value="1"/>
</dbReference>
<evidence type="ECO:0000313" key="26">
    <source>
        <dbReference type="Proteomes" id="UP000269221"/>
    </source>
</evidence>
<dbReference type="InterPro" id="IPR033139">
    <property type="entry name" value="Caspase_cys_AS"/>
</dbReference>
<dbReference type="SMART" id="SM00115">
    <property type="entry name" value="CASc"/>
    <property type="match status" value="1"/>
</dbReference>
<keyword evidence="10" id="KW-0479">Metal-binding</keyword>
<comment type="similarity">
    <text evidence="5 21">Belongs to the peptidase C14A family.</text>
</comment>
<dbReference type="PROSITE" id="PS50208">
    <property type="entry name" value="CASPASE_P20"/>
    <property type="match status" value="1"/>
</dbReference>
<dbReference type="PANTHER" id="PTHR12824:SF7">
    <property type="entry name" value="GROUP XIIA SECRETORY PHOSPHOLIPASE A2"/>
    <property type="match status" value="1"/>
</dbReference>
<dbReference type="InterPro" id="IPR033113">
    <property type="entry name" value="PLA2_histidine"/>
</dbReference>
<accession>A0A3M0L3K1</accession>
<dbReference type="GO" id="GO:0004623">
    <property type="term" value="F:phospholipase A2 activity"/>
    <property type="evidence" value="ECO:0007669"/>
    <property type="project" value="InterPro"/>
</dbReference>
<dbReference type="AlphaFoldDB" id="A0A3M0L3K1"/>
<evidence type="ECO:0000256" key="13">
    <source>
        <dbReference type="ARBA" id="ARBA00022807"/>
    </source>
</evidence>
<evidence type="ECO:0000256" key="10">
    <source>
        <dbReference type="ARBA" id="ARBA00022723"/>
    </source>
</evidence>
<dbReference type="SUPFAM" id="SSF52129">
    <property type="entry name" value="Caspase-like"/>
    <property type="match status" value="1"/>
</dbReference>
<keyword evidence="14" id="KW-0106">Calcium</keyword>
<dbReference type="InterPro" id="IPR029030">
    <property type="entry name" value="Caspase-like_dom_sf"/>
</dbReference>
<dbReference type="GO" id="GO:0005737">
    <property type="term" value="C:cytoplasm"/>
    <property type="evidence" value="ECO:0007669"/>
    <property type="project" value="UniProtKB-SubCell"/>
</dbReference>
<reference evidence="25 26" key="1">
    <citation type="submission" date="2018-07" db="EMBL/GenBank/DDBJ databases">
        <title>A high quality draft genome assembly of the barn swallow (H. rustica rustica).</title>
        <authorList>
            <person name="Formenti G."/>
            <person name="Chiara M."/>
            <person name="Poveda L."/>
            <person name="Francoijs K.-J."/>
            <person name="Bonisoli-Alquati A."/>
            <person name="Canova L."/>
            <person name="Gianfranceschi L."/>
            <person name="Horner D.S."/>
            <person name="Saino N."/>
        </authorList>
    </citation>
    <scope>NUCLEOTIDE SEQUENCE [LARGE SCALE GENOMIC DNA]</scope>
    <source>
        <strain evidence="25">Chelidonia</strain>
        <tissue evidence="25">Blood</tissue>
    </source>
</reference>